<organism evidence="1">
    <name type="scientific">bioreactor metagenome</name>
    <dbReference type="NCBI Taxonomy" id="1076179"/>
    <lineage>
        <taxon>unclassified sequences</taxon>
        <taxon>metagenomes</taxon>
        <taxon>ecological metagenomes</taxon>
    </lineage>
</organism>
<reference evidence="1" key="1">
    <citation type="submission" date="2019-08" db="EMBL/GenBank/DDBJ databases">
        <authorList>
            <person name="Kucharzyk K."/>
            <person name="Murdoch R.W."/>
            <person name="Higgins S."/>
            <person name="Loffler F."/>
        </authorList>
    </citation>
    <scope>NUCLEOTIDE SEQUENCE</scope>
</reference>
<evidence type="ECO:0000313" key="1">
    <source>
        <dbReference type="EMBL" id="MPM56780.1"/>
    </source>
</evidence>
<gene>
    <name evidence="1" type="ORF">SDC9_103595</name>
</gene>
<sequence>MYPKWFCKTITLYCRYEDTTTKRVSWYRYVIDGAYYKNISSSALIGNVRISTESTVCRIRAGSRYLSPNAWLVCENTNKIQSYTLKNGDIVVLGSVSDSIDEYTAGIRSSDLIAKYRAQGAIKINKVSVNTELGSSHFRVEGN</sequence>
<dbReference type="EMBL" id="VSSQ01015926">
    <property type="protein sequence ID" value="MPM56780.1"/>
    <property type="molecule type" value="Genomic_DNA"/>
</dbReference>
<name>A0A645AUI1_9ZZZZ</name>
<accession>A0A645AUI1</accession>
<comment type="caution">
    <text evidence="1">The sequence shown here is derived from an EMBL/GenBank/DDBJ whole genome shotgun (WGS) entry which is preliminary data.</text>
</comment>
<dbReference type="AlphaFoldDB" id="A0A645AUI1"/>
<proteinExistence type="predicted"/>
<protein>
    <submittedName>
        <fullName evidence="1">Uncharacterized protein</fullName>
    </submittedName>
</protein>